<evidence type="ECO:0000256" key="8">
    <source>
        <dbReference type="ARBA" id="ARBA00023136"/>
    </source>
</evidence>
<protein>
    <submittedName>
        <fullName evidence="17">Putative TonB-dependent receptor</fullName>
    </submittedName>
</protein>
<dbReference type="Gene3D" id="2.40.170.20">
    <property type="entry name" value="TonB-dependent receptor, beta-barrel domain"/>
    <property type="match status" value="1"/>
</dbReference>
<evidence type="ECO:0000259" key="15">
    <source>
        <dbReference type="Pfam" id="PF00593"/>
    </source>
</evidence>
<dbReference type="PANTHER" id="PTHR30442">
    <property type="entry name" value="IRON III DICITRATE TRANSPORT PROTEIN FECA"/>
    <property type="match status" value="1"/>
</dbReference>
<dbReference type="InterPro" id="IPR012910">
    <property type="entry name" value="Plug_dom"/>
</dbReference>
<evidence type="ECO:0000259" key="16">
    <source>
        <dbReference type="Pfam" id="PF07715"/>
    </source>
</evidence>
<accession>A0A2X0QW56</accession>
<evidence type="ECO:0000313" key="17">
    <source>
        <dbReference type="EMBL" id="SPS06463.1"/>
    </source>
</evidence>
<keyword evidence="9 17" id="KW-0675">Receptor</keyword>
<evidence type="ECO:0000256" key="9">
    <source>
        <dbReference type="ARBA" id="ARBA00023170"/>
    </source>
</evidence>
<keyword evidence="10 11" id="KW-0998">Cell outer membrane</keyword>
<comment type="subcellular location">
    <subcellularLocation>
        <location evidence="1 11">Cell outer membrane</location>
        <topology evidence="1 11">Multi-pass membrane protein</topology>
    </subcellularLocation>
</comment>
<keyword evidence="8 11" id="KW-0472">Membrane</keyword>
<dbReference type="EMBL" id="LS423452">
    <property type="protein sequence ID" value="SPS06463.1"/>
    <property type="molecule type" value="Genomic_DNA"/>
</dbReference>
<comment type="similarity">
    <text evidence="2 11 13">Belongs to the TonB-dependent receptor family.</text>
</comment>
<dbReference type="Pfam" id="PF00593">
    <property type="entry name" value="TonB_dep_Rec_b-barrel"/>
    <property type="match status" value="1"/>
</dbReference>
<keyword evidence="5 11" id="KW-0812">Transmembrane</keyword>
<keyword evidence="6 14" id="KW-0732">Signal</keyword>
<dbReference type="PANTHER" id="PTHR30442:SF0">
    <property type="entry name" value="FE(3+) DICITRATE TRANSPORT PROTEIN FECA"/>
    <property type="match status" value="1"/>
</dbReference>
<evidence type="ECO:0000256" key="14">
    <source>
        <dbReference type="SAM" id="SignalP"/>
    </source>
</evidence>
<evidence type="ECO:0000256" key="11">
    <source>
        <dbReference type="PROSITE-ProRule" id="PRU01360"/>
    </source>
</evidence>
<feature type="short sequence motif" description="TonB C-terminal box" evidence="12">
    <location>
        <begin position="715"/>
        <end position="732"/>
    </location>
</feature>
<dbReference type="CDD" id="cd01347">
    <property type="entry name" value="ligand_gated_channel"/>
    <property type="match status" value="1"/>
</dbReference>
<feature type="signal peptide" evidence="14">
    <location>
        <begin position="1"/>
        <end position="34"/>
    </location>
</feature>
<dbReference type="AlphaFoldDB" id="A0A2X0QW56"/>
<feature type="chain" id="PRO_5016084581" evidence="14">
    <location>
        <begin position="35"/>
        <end position="732"/>
    </location>
</feature>
<evidence type="ECO:0000256" key="2">
    <source>
        <dbReference type="ARBA" id="ARBA00009810"/>
    </source>
</evidence>
<dbReference type="Pfam" id="PF07715">
    <property type="entry name" value="Plug"/>
    <property type="match status" value="1"/>
</dbReference>
<dbReference type="InterPro" id="IPR037066">
    <property type="entry name" value="Plug_dom_sf"/>
</dbReference>
<evidence type="ECO:0000256" key="6">
    <source>
        <dbReference type="ARBA" id="ARBA00022729"/>
    </source>
</evidence>
<dbReference type="InterPro" id="IPR039426">
    <property type="entry name" value="TonB-dep_rcpt-like"/>
</dbReference>
<evidence type="ECO:0000256" key="10">
    <source>
        <dbReference type="ARBA" id="ARBA00023237"/>
    </source>
</evidence>
<dbReference type="GO" id="GO:0009279">
    <property type="term" value="C:cell outer membrane"/>
    <property type="evidence" value="ECO:0007669"/>
    <property type="project" value="UniProtKB-SubCell"/>
</dbReference>
<reference evidence="17" key="1">
    <citation type="submission" date="2018-05" db="EMBL/GenBank/DDBJ databases">
        <authorList>
            <person name="Lanie J.A."/>
            <person name="Ng W.-L."/>
            <person name="Kazmierczak K.M."/>
            <person name="Andrzejewski T.M."/>
            <person name="Davidsen T.M."/>
            <person name="Wayne K.J."/>
            <person name="Tettelin H."/>
            <person name="Glass J.I."/>
            <person name="Rusch D."/>
            <person name="Podicherti R."/>
            <person name="Tsui H.-C.T."/>
            <person name="Winkler M.E."/>
        </authorList>
    </citation>
    <scope>NUCLEOTIDE SEQUENCE</scope>
    <source>
        <strain evidence="17">KNB</strain>
    </source>
</reference>
<evidence type="ECO:0000256" key="4">
    <source>
        <dbReference type="ARBA" id="ARBA00022452"/>
    </source>
</evidence>
<evidence type="ECO:0000256" key="12">
    <source>
        <dbReference type="PROSITE-ProRule" id="PRU10144"/>
    </source>
</evidence>
<dbReference type="InterPro" id="IPR000531">
    <property type="entry name" value="Beta-barrel_TonB"/>
</dbReference>
<name>A0A2X0QW56_9PROT</name>
<dbReference type="GO" id="GO:0033214">
    <property type="term" value="P:siderophore-iron import into cell"/>
    <property type="evidence" value="ECO:0007669"/>
    <property type="project" value="TreeGrafter"/>
</dbReference>
<organism evidence="17">
    <name type="scientific">Candidatus Nitrotoga fabula</name>
    <dbReference type="NCBI Taxonomy" id="2182327"/>
    <lineage>
        <taxon>Bacteria</taxon>
        <taxon>Pseudomonadati</taxon>
        <taxon>Pseudomonadota</taxon>
        <taxon>Betaproteobacteria</taxon>
        <taxon>Nitrosomonadales</taxon>
        <taxon>Gallionellaceae</taxon>
        <taxon>Candidatus Nitrotoga</taxon>
    </lineage>
</organism>
<sequence>MNCKTNKPQGYASPMVRSKLALAVAVAMNFPAWAQAEMIDLPRIEASAQEEQKRIGTSGANAGGDTKKEFELPRIDVVGTNEKEEIKKLPGAVAVIKKEQLQLMQPLSTQDALKTVPGVVIREEEGMGFIPNIGMRGLDPNRSQKLLVLEDGVPVAPGLFLANESYYSPRIERMEGIEVLKGAAGLRYGPTTIGGVINYKTKAPEDGMRVTTKAGSHGFYQLGIDAGGRSTSGDAVGGVSAITSGGDGYRHNGFKMNDIVAKGGMAIGDNQWVGVKFSHYDNEVNTSYVGLRPNEYRSDPTKNPAPEDWFLTDRNAFDVNHELEINRDMKLKTVVYWSQLNRDFWRRDVQSRSADGTTFVPCTGTANCMTGRNRAFEMAGVDSRLHINHNGFGIKNESEIGIRLHSDSLKNKTIASKTNPNARSGELIGDDTQKAEGLAFYGQNRFIFTDKIAATLGLRIESYDQSRMNELNGAYGKTRNTEIMPGVGLTWQVHPQAQLFAGAYEGFSPAMVATAISSSGKDEKLEAERSKNFEFGVRGAMDRFTYEATAFQMDFSNQIIPQTQSGGVGATVTNAGETLNRGLEGGVGYLITSNWSVNANATYLPTAKFDSTKIIDGIDRNGNRLPYAPKWVSNVALNYQSGGFRTGLAAYYLSEQFVDPENTVAQSTDGRRGVIPAYTTFNLNAHYVLNKHWSMFGTIRNLFDRQYIASRNPDGIFPGIERNFQAGVSYKF</sequence>
<feature type="domain" description="TonB-dependent receptor-like beta-barrel" evidence="15">
    <location>
        <begin position="271"/>
        <end position="702"/>
    </location>
</feature>
<evidence type="ECO:0000256" key="13">
    <source>
        <dbReference type="RuleBase" id="RU003357"/>
    </source>
</evidence>
<gene>
    <name evidence="17" type="ORF">NITFAB_2056</name>
</gene>
<dbReference type="InterPro" id="IPR010917">
    <property type="entry name" value="TonB_rcpt_CS"/>
</dbReference>
<keyword evidence="3 11" id="KW-0813">Transport</keyword>
<evidence type="ECO:0000256" key="7">
    <source>
        <dbReference type="ARBA" id="ARBA00023077"/>
    </source>
</evidence>
<dbReference type="SUPFAM" id="SSF56935">
    <property type="entry name" value="Porins"/>
    <property type="match status" value="1"/>
</dbReference>
<dbReference type="PROSITE" id="PS01156">
    <property type="entry name" value="TONB_DEPENDENT_REC_2"/>
    <property type="match status" value="1"/>
</dbReference>
<proteinExistence type="inferred from homology"/>
<evidence type="ECO:0000256" key="5">
    <source>
        <dbReference type="ARBA" id="ARBA00022692"/>
    </source>
</evidence>
<evidence type="ECO:0000256" key="1">
    <source>
        <dbReference type="ARBA" id="ARBA00004571"/>
    </source>
</evidence>
<keyword evidence="7 13" id="KW-0798">TonB box</keyword>
<dbReference type="InterPro" id="IPR036942">
    <property type="entry name" value="Beta-barrel_TonB_sf"/>
</dbReference>
<evidence type="ECO:0000256" key="3">
    <source>
        <dbReference type="ARBA" id="ARBA00022448"/>
    </source>
</evidence>
<dbReference type="PROSITE" id="PS52016">
    <property type="entry name" value="TONB_DEPENDENT_REC_3"/>
    <property type="match status" value="1"/>
</dbReference>
<keyword evidence="4 11" id="KW-1134">Transmembrane beta strand</keyword>
<dbReference type="Gene3D" id="2.170.130.10">
    <property type="entry name" value="TonB-dependent receptor, plug domain"/>
    <property type="match status" value="1"/>
</dbReference>
<feature type="domain" description="TonB-dependent receptor plug" evidence="16">
    <location>
        <begin position="86"/>
        <end position="196"/>
    </location>
</feature>